<dbReference type="NCBIfam" id="TIGR00090">
    <property type="entry name" value="rsfS_iojap_ybeB"/>
    <property type="match status" value="1"/>
</dbReference>
<evidence type="ECO:0000313" key="3">
    <source>
        <dbReference type="Proteomes" id="UP000823629"/>
    </source>
</evidence>
<dbReference type="PANTHER" id="PTHR21043">
    <property type="entry name" value="IOJAP SUPERFAMILY ORTHOLOG"/>
    <property type="match status" value="1"/>
</dbReference>
<dbReference type="Pfam" id="PF02410">
    <property type="entry name" value="RsfS"/>
    <property type="match status" value="1"/>
</dbReference>
<name>A0A9D9D958_9BACL</name>
<reference evidence="2" key="1">
    <citation type="submission" date="2020-10" db="EMBL/GenBank/DDBJ databases">
        <authorList>
            <person name="Gilroy R."/>
        </authorList>
    </citation>
    <scope>NUCLEOTIDE SEQUENCE</scope>
    <source>
        <strain evidence="2">1748</strain>
    </source>
</reference>
<dbReference type="InterPro" id="IPR043519">
    <property type="entry name" value="NT_sf"/>
</dbReference>
<comment type="similarity">
    <text evidence="1">Belongs to the Iojap/RsfS family.</text>
</comment>
<accession>A0A9D9D958</accession>
<dbReference type="PANTHER" id="PTHR21043:SF0">
    <property type="entry name" value="MITOCHONDRIAL ASSEMBLY OF RIBOSOMAL LARGE SUBUNIT PROTEIN 1"/>
    <property type="match status" value="1"/>
</dbReference>
<dbReference type="SUPFAM" id="SSF81301">
    <property type="entry name" value="Nucleotidyltransferase"/>
    <property type="match status" value="1"/>
</dbReference>
<evidence type="ECO:0000256" key="1">
    <source>
        <dbReference type="ARBA" id="ARBA00010574"/>
    </source>
</evidence>
<dbReference type="AlphaFoldDB" id="A0A9D9D958"/>
<organism evidence="2 3">
    <name type="scientific">Candidatus Scatoplasma merdavium</name>
    <dbReference type="NCBI Taxonomy" id="2840932"/>
    <lineage>
        <taxon>Bacteria</taxon>
        <taxon>Bacillati</taxon>
        <taxon>Bacillota</taxon>
        <taxon>Bacilli</taxon>
        <taxon>Bacillales</taxon>
        <taxon>Candidatus Scatoplasma</taxon>
    </lineage>
</organism>
<dbReference type="GO" id="GO:0017148">
    <property type="term" value="P:negative regulation of translation"/>
    <property type="evidence" value="ECO:0007669"/>
    <property type="project" value="TreeGrafter"/>
</dbReference>
<protein>
    <submittedName>
        <fullName evidence="2">Ribosome silencing factor</fullName>
    </submittedName>
</protein>
<gene>
    <name evidence="2" type="primary">rsfS</name>
    <name evidence="2" type="ORF">IAC78_04265</name>
</gene>
<proteinExistence type="inferred from homology"/>
<evidence type="ECO:0000313" key="2">
    <source>
        <dbReference type="EMBL" id="MBO8414662.1"/>
    </source>
</evidence>
<dbReference type="GO" id="GO:0043023">
    <property type="term" value="F:ribosomal large subunit binding"/>
    <property type="evidence" value="ECO:0007669"/>
    <property type="project" value="TreeGrafter"/>
</dbReference>
<sequence>MIQTKRLAKKIAHYLDFHKGENVEIIDVEDLTPITRFVILVTASSSRQLNSFKDIALKIAEHYQVPIKNVEDKYNTPWVIVDLNDIVIHIMDNNSRAKYNLEGVYAKGKKVDYSDYKPTKKENF</sequence>
<dbReference type="InterPro" id="IPR004394">
    <property type="entry name" value="Iojap/RsfS/C7orf30"/>
</dbReference>
<dbReference type="Gene3D" id="3.30.460.10">
    <property type="entry name" value="Beta Polymerase, domain 2"/>
    <property type="match status" value="1"/>
</dbReference>
<dbReference type="Proteomes" id="UP000823629">
    <property type="component" value="Unassembled WGS sequence"/>
</dbReference>
<comment type="caution">
    <text evidence="2">The sequence shown here is derived from an EMBL/GenBank/DDBJ whole genome shotgun (WGS) entry which is preliminary data.</text>
</comment>
<dbReference type="EMBL" id="JADING010000124">
    <property type="protein sequence ID" value="MBO8414662.1"/>
    <property type="molecule type" value="Genomic_DNA"/>
</dbReference>
<dbReference type="GO" id="GO:0090071">
    <property type="term" value="P:negative regulation of ribosome biogenesis"/>
    <property type="evidence" value="ECO:0007669"/>
    <property type="project" value="TreeGrafter"/>
</dbReference>
<reference evidence="2" key="2">
    <citation type="journal article" date="2021" name="PeerJ">
        <title>Extensive microbial diversity within the chicken gut microbiome revealed by metagenomics and culture.</title>
        <authorList>
            <person name="Gilroy R."/>
            <person name="Ravi A."/>
            <person name="Getino M."/>
            <person name="Pursley I."/>
            <person name="Horton D.L."/>
            <person name="Alikhan N.F."/>
            <person name="Baker D."/>
            <person name="Gharbi K."/>
            <person name="Hall N."/>
            <person name="Watson M."/>
            <person name="Adriaenssens E.M."/>
            <person name="Foster-Nyarko E."/>
            <person name="Jarju S."/>
            <person name="Secka A."/>
            <person name="Antonio M."/>
            <person name="Oren A."/>
            <person name="Chaudhuri R.R."/>
            <person name="La Ragione R."/>
            <person name="Hildebrand F."/>
            <person name="Pallen M.J."/>
        </authorList>
    </citation>
    <scope>NUCLEOTIDE SEQUENCE</scope>
    <source>
        <strain evidence="2">1748</strain>
    </source>
</reference>